<dbReference type="RefSeq" id="WP_121645675.1">
    <property type="nucleotide sequence ID" value="NZ_RCWN01000001.1"/>
</dbReference>
<reference evidence="3 4" key="1">
    <citation type="submission" date="2018-10" db="EMBL/GenBank/DDBJ databases">
        <title>Notoacmeibacter sp. M2BS9Y-3-1, whole genome shotgun sequence.</title>
        <authorList>
            <person name="Tuo L."/>
        </authorList>
    </citation>
    <scope>NUCLEOTIDE SEQUENCE [LARGE SCALE GENOMIC DNA]</scope>
    <source>
        <strain evidence="3 4">M2BS9Y-3-1</strain>
    </source>
</reference>
<evidence type="ECO:0000313" key="4">
    <source>
        <dbReference type="Proteomes" id="UP000281094"/>
    </source>
</evidence>
<dbReference type="EMBL" id="RCWN01000001">
    <property type="protein sequence ID" value="RLQ88709.1"/>
    <property type="molecule type" value="Genomic_DNA"/>
</dbReference>
<dbReference type="Gene3D" id="3.30.565.10">
    <property type="entry name" value="Histidine kinase-like ATPase, C-terminal domain"/>
    <property type="match status" value="1"/>
</dbReference>
<keyword evidence="3" id="KW-0808">Transferase</keyword>
<dbReference type="Proteomes" id="UP000281094">
    <property type="component" value="Unassembled WGS sequence"/>
</dbReference>
<name>A0A3L7JEG7_9HYPH</name>
<dbReference type="SMART" id="SM00065">
    <property type="entry name" value="GAF"/>
    <property type="match status" value="1"/>
</dbReference>
<dbReference type="PANTHER" id="PTHR43102">
    <property type="entry name" value="SLR1143 PROTEIN"/>
    <property type="match status" value="1"/>
</dbReference>
<feature type="domain" description="GAF" evidence="2">
    <location>
        <begin position="25"/>
        <end position="168"/>
    </location>
</feature>
<dbReference type="Pfam" id="PF01590">
    <property type="entry name" value="GAF"/>
    <property type="match status" value="1"/>
</dbReference>
<dbReference type="AlphaFoldDB" id="A0A3L7JEG7"/>
<evidence type="ECO:0000256" key="1">
    <source>
        <dbReference type="SAM" id="Coils"/>
    </source>
</evidence>
<protein>
    <submittedName>
        <fullName evidence="3">Histidine kinase</fullName>
    </submittedName>
</protein>
<evidence type="ECO:0000313" key="3">
    <source>
        <dbReference type="EMBL" id="RLQ88709.1"/>
    </source>
</evidence>
<gene>
    <name evidence="3" type="ORF">D8780_11280</name>
</gene>
<feature type="coiled-coil region" evidence="1">
    <location>
        <begin position="176"/>
        <end position="232"/>
    </location>
</feature>
<dbReference type="SUPFAM" id="SSF55874">
    <property type="entry name" value="ATPase domain of HSP90 chaperone/DNA topoisomerase II/histidine kinase"/>
    <property type="match status" value="1"/>
</dbReference>
<dbReference type="SUPFAM" id="SSF55781">
    <property type="entry name" value="GAF domain-like"/>
    <property type="match status" value="1"/>
</dbReference>
<dbReference type="Pfam" id="PF07568">
    <property type="entry name" value="HisKA_2"/>
    <property type="match status" value="1"/>
</dbReference>
<dbReference type="GO" id="GO:0016301">
    <property type="term" value="F:kinase activity"/>
    <property type="evidence" value="ECO:0007669"/>
    <property type="project" value="UniProtKB-KW"/>
</dbReference>
<comment type="caution">
    <text evidence="3">The sequence shown here is derived from an EMBL/GenBank/DDBJ whole genome shotgun (WGS) entry which is preliminary data.</text>
</comment>
<proteinExistence type="predicted"/>
<keyword evidence="4" id="KW-1185">Reference proteome</keyword>
<dbReference type="InterPro" id="IPR003018">
    <property type="entry name" value="GAF"/>
</dbReference>
<accession>A0A3L7JEG7</accession>
<sequence>MKAEAHPRNEERLARLREYEILDTADEQDFDDIVDLASRLTGRPVSLVSLVDEDRQWFKARKGDGPRQTDLDNSVCAHGILQDGLFEIEDLSIDERTADMPMVDGTTGRFRFYAGVPLKTSEGLPLGMLCVLDTEPGKLSEDQRFALRVLGDQVLAQLNLRAQLAAERETSRRVHLREAELQKSLAEQELLAKEIDHRVKNSLAMVSSFLNMQRRQAKSEETKAELETASRRVAAVSLLHQELYDASVTGRISLPHLSDRIMLLLRENAPNNVELRSELDPIILDSRRAAAFAVVANEFITNSFKYAFKDKDSGTVFLSGKASESGYRLILSDDGVGNGSPAAAGKGLGTRIIEAMSLQLGGDSELSVTPAGYRLSLTIEPPVQGEG</sequence>
<dbReference type="InterPro" id="IPR036890">
    <property type="entry name" value="HATPase_C_sf"/>
</dbReference>
<dbReference type="InterPro" id="IPR011495">
    <property type="entry name" value="Sig_transdc_His_kin_sub2_dim/P"/>
</dbReference>
<keyword evidence="1" id="KW-0175">Coiled coil</keyword>
<dbReference type="Gene3D" id="3.30.450.20">
    <property type="entry name" value="PAS domain"/>
    <property type="match status" value="1"/>
</dbReference>
<dbReference type="PANTHER" id="PTHR43102:SF2">
    <property type="entry name" value="GAF DOMAIN-CONTAINING PROTEIN"/>
    <property type="match status" value="1"/>
</dbReference>
<keyword evidence="3" id="KW-0418">Kinase</keyword>
<organism evidence="3 4">
    <name type="scientific">Notoacmeibacter ruber</name>
    <dbReference type="NCBI Taxonomy" id="2670375"/>
    <lineage>
        <taxon>Bacteria</taxon>
        <taxon>Pseudomonadati</taxon>
        <taxon>Pseudomonadota</taxon>
        <taxon>Alphaproteobacteria</taxon>
        <taxon>Hyphomicrobiales</taxon>
        <taxon>Notoacmeibacteraceae</taxon>
        <taxon>Notoacmeibacter</taxon>
    </lineage>
</organism>
<dbReference type="InterPro" id="IPR029016">
    <property type="entry name" value="GAF-like_dom_sf"/>
</dbReference>
<evidence type="ECO:0000259" key="2">
    <source>
        <dbReference type="SMART" id="SM00065"/>
    </source>
</evidence>
<dbReference type="Gene3D" id="3.30.450.40">
    <property type="match status" value="1"/>
</dbReference>